<evidence type="ECO:0000313" key="3">
    <source>
        <dbReference type="Proteomes" id="UP000070539"/>
    </source>
</evidence>
<accession>A0A136WB11</accession>
<dbReference type="OrthoDB" id="9801008at2"/>
<feature type="domain" description="Putative zinc ribbon" evidence="1">
    <location>
        <begin position="4"/>
        <end position="77"/>
    </location>
</feature>
<dbReference type="EMBL" id="LRVM01000017">
    <property type="protein sequence ID" value="KXL51708.1"/>
    <property type="molecule type" value="Genomic_DNA"/>
</dbReference>
<protein>
    <submittedName>
        <fullName evidence="2">Putative zinc ribbon domain protein</fullName>
    </submittedName>
</protein>
<organism evidence="2 3">
    <name type="scientific">Anaerotignum neopropionicum</name>
    <dbReference type="NCBI Taxonomy" id="36847"/>
    <lineage>
        <taxon>Bacteria</taxon>
        <taxon>Bacillati</taxon>
        <taxon>Bacillota</taxon>
        <taxon>Clostridia</taxon>
        <taxon>Lachnospirales</taxon>
        <taxon>Anaerotignaceae</taxon>
        <taxon>Anaerotignum</taxon>
    </lineage>
</organism>
<dbReference type="STRING" id="36847.CLNEO_29130"/>
<dbReference type="Proteomes" id="UP000070539">
    <property type="component" value="Unassembled WGS sequence"/>
</dbReference>
<sequence length="83" mass="9496">MIKCIACGMPMNAKEDFACGDITKNYCKFCMREDGSMQSYREKLNSMTEFIIKTQGIKEQPAREAAKSMMAKLPAWQNKIDDM</sequence>
<evidence type="ECO:0000313" key="2">
    <source>
        <dbReference type="EMBL" id="KXL51708.1"/>
    </source>
</evidence>
<dbReference type="Pfam" id="PF12674">
    <property type="entry name" value="Zn_ribbon_2"/>
    <property type="match status" value="1"/>
</dbReference>
<gene>
    <name evidence="2" type="ORF">CLNEO_29130</name>
</gene>
<comment type="caution">
    <text evidence="2">The sequence shown here is derived from an EMBL/GenBank/DDBJ whole genome shotgun (WGS) entry which is preliminary data.</text>
</comment>
<proteinExistence type="predicted"/>
<dbReference type="AlphaFoldDB" id="A0A136WB11"/>
<name>A0A136WB11_9FIRM</name>
<reference evidence="2 3" key="1">
    <citation type="submission" date="2016-01" db="EMBL/GenBank/DDBJ databases">
        <title>Genome sequence of Clostridium neopropionicum X4, DSM-3847.</title>
        <authorList>
            <person name="Poehlein A."/>
            <person name="Beck M.H."/>
            <person name="Bengelsdorf F.R."/>
            <person name="Daniel R."/>
            <person name="Duerre P."/>
        </authorList>
    </citation>
    <scope>NUCLEOTIDE SEQUENCE [LARGE SCALE GENOMIC DNA]</scope>
    <source>
        <strain evidence="2 3">DSM-3847</strain>
    </source>
</reference>
<keyword evidence="3" id="KW-1185">Reference proteome</keyword>
<dbReference type="InterPro" id="IPR025868">
    <property type="entry name" value="Zn_ribbon_dom_put"/>
</dbReference>
<evidence type="ECO:0000259" key="1">
    <source>
        <dbReference type="Pfam" id="PF12674"/>
    </source>
</evidence>
<dbReference type="RefSeq" id="WP_066090943.1">
    <property type="nucleotide sequence ID" value="NZ_LRVM01000017.1"/>
</dbReference>